<dbReference type="GO" id="GO:0098849">
    <property type="term" value="P:cellular detoxification of cadmium ion"/>
    <property type="evidence" value="ECO:0007669"/>
    <property type="project" value="TreeGrafter"/>
</dbReference>
<dbReference type="Gene3D" id="3.90.70.30">
    <property type="entry name" value="Phytochelatin synthase, N-terminal domain"/>
    <property type="match status" value="1"/>
</dbReference>
<dbReference type="EMBL" id="JAVXUO010001219">
    <property type="protein sequence ID" value="KAK2984607.1"/>
    <property type="molecule type" value="Genomic_DNA"/>
</dbReference>
<evidence type="ECO:0000256" key="3">
    <source>
        <dbReference type="ARBA" id="ARBA00022679"/>
    </source>
</evidence>
<dbReference type="GO" id="GO:0010273">
    <property type="term" value="P:detoxification of copper ion"/>
    <property type="evidence" value="ECO:0007669"/>
    <property type="project" value="TreeGrafter"/>
</dbReference>
<dbReference type="SUPFAM" id="SSF54001">
    <property type="entry name" value="Cysteine proteinases"/>
    <property type="match status" value="1"/>
</dbReference>
<evidence type="ECO:0000313" key="7">
    <source>
        <dbReference type="EMBL" id="KAK2984607.1"/>
    </source>
</evidence>
<dbReference type="Pfam" id="PF09328">
    <property type="entry name" value="Phytochelatin_C"/>
    <property type="match status" value="1"/>
</dbReference>
<keyword evidence="5" id="KW-0012">Acyltransferase</keyword>
<dbReference type="GO" id="GO:0046872">
    <property type="term" value="F:metal ion binding"/>
    <property type="evidence" value="ECO:0007669"/>
    <property type="project" value="UniProtKB-KW"/>
</dbReference>
<dbReference type="InterPro" id="IPR015407">
    <property type="entry name" value="Phytochelatin_synthase_C"/>
</dbReference>
<sequence length="576" mass="63718">MAMAGLYRRVLPSPPAIDFASSEGKQLFIEAIQSGTMEGFYKLISYFQTQSEPAYCGLASLSMVLNALAIDPGRKWKGPWRWFDESMLDCCEPLEKVKAKGISFGKVVCLAHCAGAAVKAFRTNQSTLDDFRKYVTACTTSDDCHVISSYHRGTFKQVHMFCGHNSRSFVHLVLLKRKGGQILYGRSHLYFVVYKQWTVALRANVRDCGLTGTGHFSPIGGYHAGRDMVLILDVARFKYPPHWVPLTLLWEAMNTTDAASGRHRGYSFSMVSLMNCIFLYELHANIQASESTSIAIYFGMIPVSCKHESWVSIANYLVDDVPVLLSSKDVKGMHDVLSIVFTSLPSKFEEFIKWVAEVRRGEDGGQGLSLEEKERLSVKEEVLKQVQEIGLYKHVTGFLSSGKSCCQTILPSGSGDNLPDIAASICCQGAELLAGNSVSSNGFCCREMCMKCLNSNGDRPVTVVSGMVSNSNGEERVDVLVPSSPKKLSCCHSGKVSCTVHPASNDVLTALLLALPWETWSGIKEEKLLQEIRSLVSTENLPTLLQEEILHLRSQLLIMKRCKDNKVEEDLGAPQF</sequence>
<dbReference type="Pfam" id="PF05023">
    <property type="entry name" value="Phytochelatin"/>
    <property type="match status" value="2"/>
</dbReference>
<keyword evidence="8" id="KW-1185">Reference proteome</keyword>
<dbReference type="Proteomes" id="UP001187471">
    <property type="component" value="Unassembled WGS sequence"/>
</dbReference>
<organism evidence="7 8">
    <name type="scientific">Escallonia rubra</name>
    <dbReference type="NCBI Taxonomy" id="112253"/>
    <lineage>
        <taxon>Eukaryota</taxon>
        <taxon>Viridiplantae</taxon>
        <taxon>Streptophyta</taxon>
        <taxon>Embryophyta</taxon>
        <taxon>Tracheophyta</taxon>
        <taxon>Spermatophyta</taxon>
        <taxon>Magnoliopsida</taxon>
        <taxon>eudicotyledons</taxon>
        <taxon>Gunneridae</taxon>
        <taxon>Pentapetalae</taxon>
        <taxon>asterids</taxon>
        <taxon>campanulids</taxon>
        <taxon>Escalloniales</taxon>
        <taxon>Escalloniaceae</taxon>
        <taxon>Escallonia</taxon>
    </lineage>
</organism>
<keyword evidence="3" id="KW-0808">Transferase</keyword>
<evidence type="ECO:0000256" key="5">
    <source>
        <dbReference type="ARBA" id="ARBA00023315"/>
    </source>
</evidence>
<dbReference type="PANTHER" id="PTHR33447">
    <property type="entry name" value="GLUTATHIONE GAMMA-GLUTAMYLCYSTEINYLTRANSFERASE"/>
    <property type="match status" value="1"/>
</dbReference>
<dbReference type="PANTHER" id="PTHR33447:SF2">
    <property type="entry name" value="GLUTATHIONE GAMMA-GLUTAMYLCYSTEINYLTRANSFERASE"/>
    <property type="match status" value="1"/>
</dbReference>
<dbReference type="EC" id="2.3.2.15" evidence="1"/>
<evidence type="ECO:0000256" key="4">
    <source>
        <dbReference type="ARBA" id="ARBA00022723"/>
    </source>
</evidence>
<dbReference type="InterPro" id="IPR040409">
    <property type="entry name" value="PCS-like"/>
</dbReference>
<keyword evidence="2" id="KW-0104">Cadmium</keyword>
<comment type="caution">
    <text evidence="7">The sequence shown here is derived from an EMBL/GenBank/DDBJ whole genome shotgun (WGS) entry which is preliminary data.</text>
</comment>
<evidence type="ECO:0000256" key="2">
    <source>
        <dbReference type="ARBA" id="ARBA00022539"/>
    </source>
</evidence>
<accession>A0AA88R9J1</accession>
<reference evidence="7" key="1">
    <citation type="submission" date="2022-12" db="EMBL/GenBank/DDBJ databases">
        <title>Draft genome assemblies for two species of Escallonia (Escalloniales).</title>
        <authorList>
            <person name="Chanderbali A."/>
            <person name="Dervinis C."/>
            <person name="Anghel I."/>
            <person name="Soltis D."/>
            <person name="Soltis P."/>
            <person name="Zapata F."/>
        </authorList>
    </citation>
    <scope>NUCLEOTIDE SEQUENCE</scope>
    <source>
        <strain evidence="7">UCBG92.1500</strain>
        <tissue evidence="7">Leaf</tissue>
    </source>
</reference>
<dbReference type="InterPro" id="IPR007719">
    <property type="entry name" value="PCS_N"/>
</dbReference>
<evidence type="ECO:0000256" key="1">
    <source>
        <dbReference type="ARBA" id="ARBA00012468"/>
    </source>
</evidence>
<dbReference type="GO" id="GO:0046938">
    <property type="term" value="P:phytochelatin biosynthetic process"/>
    <property type="evidence" value="ECO:0007669"/>
    <property type="project" value="InterPro"/>
</dbReference>
<feature type="domain" description="Peptidase C83" evidence="6">
    <location>
        <begin position="1"/>
        <end position="274"/>
    </location>
</feature>
<dbReference type="PROSITE" id="PS51443">
    <property type="entry name" value="PCS"/>
    <property type="match status" value="1"/>
</dbReference>
<dbReference type="InterPro" id="IPR038156">
    <property type="entry name" value="PCS_N_sf"/>
</dbReference>
<gene>
    <name evidence="7" type="ORF">RJ640_029113</name>
</gene>
<dbReference type="AlphaFoldDB" id="A0AA88R9J1"/>
<dbReference type="InterPro" id="IPR038765">
    <property type="entry name" value="Papain-like_cys_pep_sf"/>
</dbReference>
<protein>
    <recommendedName>
        <fullName evidence="1">glutathione gamma-glutamylcysteinyltransferase</fullName>
        <ecNumber evidence="1">2.3.2.15</ecNumber>
    </recommendedName>
</protein>
<name>A0AA88R9J1_9ASTE</name>
<proteinExistence type="predicted"/>
<evidence type="ECO:0000259" key="6">
    <source>
        <dbReference type="PROSITE" id="PS51443"/>
    </source>
</evidence>
<dbReference type="GO" id="GO:0016756">
    <property type="term" value="F:glutathione gamma-glutamylcysteinyltransferase activity"/>
    <property type="evidence" value="ECO:0007669"/>
    <property type="project" value="UniProtKB-EC"/>
</dbReference>
<evidence type="ECO:0000313" key="8">
    <source>
        <dbReference type="Proteomes" id="UP001187471"/>
    </source>
</evidence>
<keyword evidence="4" id="KW-0479">Metal-binding</keyword>